<dbReference type="EMBL" id="AP018365">
    <property type="protein sequence ID" value="BBB01007.1"/>
    <property type="molecule type" value="Genomic_DNA"/>
</dbReference>
<proteinExistence type="predicted"/>
<reference evidence="1 2" key="3">
    <citation type="journal article" date="2011" name="Nat. Chem. Biol.">
        <title>Reveromycin A biosynthesis uses RevG and RevJ for stereospecific spiroacetal formation.</title>
        <authorList>
            <person name="Takahashi S."/>
            <person name="Toyoda A."/>
            <person name="Sekiyama Y."/>
            <person name="Takagi H."/>
            <person name="Nogawa T."/>
            <person name="Uramoto M."/>
            <person name="Suzuki R."/>
            <person name="Koshino H."/>
            <person name="Kumano T."/>
            <person name="Panthee S."/>
            <person name="Dairi T."/>
            <person name="Ishikawa J."/>
            <person name="Ikeda H."/>
            <person name="Sakaki Y."/>
            <person name="Osada H."/>
        </authorList>
    </citation>
    <scope>NUCLEOTIDE SEQUENCE [LARGE SCALE GENOMIC DNA]</scope>
    <source>
        <strain evidence="1 2">SN-593</strain>
    </source>
</reference>
<dbReference type="RefSeq" id="WP_202236959.1">
    <property type="nucleotide sequence ID" value="NZ_AP018365.1"/>
</dbReference>
<evidence type="ECO:0000313" key="1">
    <source>
        <dbReference type="EMBL" id="BBB01007.1"/>
    </source>
</evidence>
<reference evidence="1 2" key="2">
    <citation type="journal article" date="2011" name="J. Antibiot.">
        <title>Furaquinocins I and J: novel polyketide isoprenoid hybrid compounds from Streptomyces reveromyceticus SN-593.</title>
        <authorList>
            <person name="Panthee S."/>
            <person name="Takahashi S."/>
            <person name="Takagi H."/>
            <person name="Nogawa T."/>
            <person name="Oowada E."/>
            <person name="Uramoto M."/>
            <person name="Osada H."/>
        </authorList>
    </citation>
    <scope>NUCLEOTIDE SEQUENCE [LARGE SCALE GENOMIC DNA]</scope>
    <source>
        <strain evidence="1 2">SN-593</strain>
    </source>
</reference>
<accession>A0A7U3UY87</accession>
<keyword evidence="2" id="KW-1185">Reference proteome</keyword>
<dbReference type="Proteomes" id="UP000595703">
    <property type="component" value="Chromosome"/>
</dbReference>
<dbReference type="KEGG" id="arev:RVR_8238"/>
<name>A0A7U3UY87_9ACTN</name>
<reference evidence="1 2" key="1">
    <citation type="journal article" date="2010" name="J. Bacteriol.">
        <title>Biochemical characterization of a novel indole prenyltransferase from Streptomyces sp. SN-593.</title>
        <authorList>
            <person name="Takahashi S."/>
            <person name="Takagi H."/>
            <person name="Toyoda A."/>
            <person name="Uramoto M."/>
            <person name="Nogawa T."/>
            <person name="Ueki M."/>
            <person name="Sakaki Y."/>
            <person name="Osada H."/>
        </authorList>
    </citation>
    <scope>NUCLEOTIDE SEQUENCE [LARGE SCALE GENOMIC DNA]</scope>
    <source>
        <strain evidence="1 2">SN-593</strain>
    </source>
</reference>
<reference evidence="1 2" key="4">
    <citation type="journal article" date="2020" name="Sci. Rep.">
        <title>beta-carboline chemical signals induce reveromycin production through a LuxR family regulator in Streptomyces sp. SN-593.</title>
        <authorList>
            <person name="Panthee S."/>
            <person name="Kito N."/>
            <person name="Hayashi T."/>
            <person name="Shimizu T."/>
            <person name="Ishikawa J."/>
            <person name="Hamamoto H."/>
            <person name="Osada H."/>
            <person name="Takahashi S."/>
        </authorList>
    </citation>
    <scope>NUCLEOTIDE SEQUENCE [LARGE SCALE GENOMIC DNA]</scope>
    <source>
        <strain evidence="1 2">SN-593</strain>
    </source>
</reference>
<protein>
    <submittedName>
        <fullName evidence="1">Uncharacterized protein</fullName>
    </submittedName>
</protein>
<dbReference type="AlphaFoldDB" id="A0A7U3UY87"/>
<gene>
    <name evidence="1" type="ORF">RVR_8238</name>
</gene>
<sequence length="137" mass="14517">MSTEDLPRLADAVKTRRLALGLARLKAAKSAGINKDTWKRVEEALPVRDLAYAAIDQELGWAVGSCAAIKGGGEPTVATPSTVDPTVTIADATPTDRDDAVRRIVESASIGTTDLPAPDIRNLSDRIVADLKRQGII</sequence>
<evidence type="ECO:0000313" key="2">
    <source>
        <dbReference type="Proteomes" id="UP000595703"/>
    </source>
</evidence>
<organism evidence="1 2">
    <name type="scientific">Actinacidiphila reveromycinica</name>
    <dbReference type="NCBI Taxonomy" id="659352"/>
    <lineage>
        <taxon>Bacteria</taxon>
        <taxon>Bacillati</taxon>
        <taxon>Actinomycetota</taxon>
        <taxon>Actinomycetes</taxon>
        <taxon>Kitasatosporales</taxon>
        <taxon>Streptomycetaceae</taxon>
        <taxon>Actinacidiphila</taxon>
    </lineage>
</organism>